<dbReference type="GO" id="GO:0006950">
    <property type="term" value="P:response to stress"/>
    <property type="evidence" value="ECO:0007669"/>
    <property type="project" value="UniProtKB-ARBA"/>
</dbReference>
<dbReference type="Proteomes" id="UP000094828">
    <property type="component" value="Unassembled WGS sequence"/>
</dbReference>
<sequence length="679" mass="74604">MSEQWLWSSRVRPVVDGSGSLSKNVVDRASFSGRFTDSLFRNSRIQLPTSLALVLIMVLISPGREAQAQVTAKQILQAYSPRQKDVDYEVPTAADLEKCQVTVERLGKVSGYVVLGAQGQLLRRFMDTNGDNKVDQWRYYNHGIEVYRDIDSNFNEKPDQFRYVNLGGSRWGIDQNEDGKVDSWKSISAAEVSREAIKAMTTGDFGLLETLLINPADLRTLGVNAALQKKMLDNVSQPEAKVRQIFSKSRDFTPKSVWVRFDALMPGSIPADDGKAETDLQVYENAMCIVDNGGGKTALIQLGELVRVGDAWKLTQIPEPIGSDSITVAGGVLMQPLLASAESAAPSVSPEMQALLDKLQKLDASSATLAATPEAMSKFNSARIELLLQIVNATTSEDDKEQWMQQLADGYAAAIQTGQGGDSLDRLKDMETKLKKDSAASPLVPYVTYRRMLAQYSVEMNTANEAKRADIQKAWLESLEGFITTYPNSEDASEAMLQLAITEEFNGRIKEAVAWYSKLAAAQPQSIAGKRAAGAVTRIQLNGQPLKLSGTLLEGGSFNVSQLKGKAVLVVYWATWCQPCAADLPQIRALYEQYRAQGFEIVGVCLDVDTSPQDVNKFRVENKMRWPQIYERGGLESPAAVQLGVITLPTMILTDRAGRVVNRGATVQDLKTTLPQILK</sequence>
<name>A0A1C3E5N4_9PLAN</name>
<dbReference type="InterPro" id="IPR013766">
    <property type="entry name" value="Thioredoxin_domain"/>
</dbReference>
<dbReference type="InterPro" id="IPR013740">
    <property type="entry name" value="Redoxin"/>
</dbReference>
<dbReference type="PANTHER" id="PTHR42852">
    <property type="entry name" value="THIOL:DISULFIDE INTERCHANGE PROTEIN DSBE"/>
    <property type="match status" value="1"/>
</dbReference>
<dbReference type="Gene3D" id="1.25.40.10">
    <property type="entry name" value="Tetratricopeptide repeat domain"/>
    <property type="match status" value="1"/>
</dbReference>
<comment type="caution">
    <text evidence="2">The sequence shown here is derived from an EMBL/GenBank/DDBJ whole genome shotgun (WGS) entry which is preliminary data.</text>
</comment>
<dbReference type="GO" id="GO:0016491">
    <property type="term" value="F:oxidoreductase activity"/>
    <property type="evidence" value="ECO:0007669"/>
    <property type="project" value="InterPro"/>
</dbReference>
<gene>
    <name evidence="2" type="ORF">A6X21_12780</name>
</gene>
<proteinExistence type="predicted"/>
<dbReference type="SUPFAM" id="SSF52833">
    <property type="entry name" value="Thioredoxin-like"/>
    <property type="match status" value="1"/>
</dbReference>
<dbReference type="CDD" id="cd02966">
    <property type="entry name" value="TlpA_like_family"/>
    <property type="match status" value="1"/>
</dbReference>
<dbReference type="PROSITE" id="PS51352">
    <property type="entry name" value="THIOREDOXIN_2"/>
    <property type="match status" value="1"/>
</dbReference>
<dbReference type="PANTHER" id="PTHR42852:SF17">
    <property type="entry name" value="THIOREDOXIN-LIKE PROTEIN HI_1115"/>
    <property type="match status" value="1"/>
</dbReference>
<protein>
    <recommendedName>
        <fullName evidence="1">Thioredoxin domain-containing protein</fullName>
    </recommendedName>
</protein>
<dbReference type="Pfam" id="PF08534">
    <property type="entry name" value="Redoxin"/>
    <property type="match status" value="1"/>
</dbReference>
<keyword evidence="3" id="KW-1185">Reference proteome</keyword>
<feature type="domain" description="Thioredoxin" evidence="1">
    <location>
        <begin position="517"/>
        <end position="679"/>
    </location>
</feature>
<dbReference type="STRING" id="1841610.A6X21_12780"/>
<evidence type="ECO:0000259" key="1">
    <source>
        <dbReference type="PROSITE" id="PS51352"/>
    </source>
</evidence>
<dbReference type="Gene3D" id="3.40.30.10">
    <property type="entry name" value="Glutaredoxin"/>
    <property type="match status" value="1"/>
</dbReference>
<accession>A0A1C3E5N4</accession>
<dbReference type="AlphaFoldDB" id="A0A1C3E5N4"/>
<dbReference type="InterPro" id="IPR050553">
    <property type="entry name" value="Thioredoxin_ResA/DsbE_sf"/>
</dbReference>
<dbReference type="InterPro" id="IPR011990">
    <property type="entry name" value="TPR-like_helical_dom_sf"/>
</dbReference>
<evidence type="ECO:0000313" key="3">
    <source>
        <dbReference type="Proteomes" id="UP000094828"/>
    </source>
</evidence>
<organism evidence="2 3">
    <name type="scientific">Planctopirus hydrillae</name>
    <dbReference type="NCBI Taxonomy" id="1841610"/>
    <lineage>
        <taxon>Bacteria</taxon>
        <taxon>Pseudomonadati</taxon>
        <taxon>Planctomycetota</taxon>
        <taxon>Planctomycetia</taxon>
        <taxon>Planctomycetales</taxon>
        <taxon>Planctomycetaceae</taxon>
        <taxon>Planctopirus</taxon>
    </lineage>
</organism>
<reference evidence="2 3" key="1">
    <citation type="submission" date="2016-05" db="EMBL/GenBank/DDBJ databases">
        <title>Genomic and physiological characterization of Planctopirus sp. isolated from fresh water lake.</title>
        <authorList>
            <person name="Subhash Y."/>
            <person name="Ramana C."/>
        </authorList>
    </citation>
    <scope>NUCLEOTIDE SEQUENCE [LARGE SCALE GENOMIC DNA]</scope>
    <source>
        <strain evidence="2 3">JC280</strain>
    </source>
</reference>
<dbReference type="EMBL" id="LYDR01000152">
    <property type="protein sequence ID" value="ODA28565.1"/>
    <property type="molecule type" value="Genomic_DNA"/>
</dbReference>
<evidence type="ECO:0000313" key="2">
    <source>
        <dbReference type="EMBL" id="ODA28565.1"/>
    </source>
</evidence>
<dbReference type="RefSeq" id="WP_068851882.1">
    <property type="nucleotide sequence ID" value="NZ_LYDR01000152.1"/>
</dbReference>
<dbReference type="InterPro" id="IPR036249">
    <property type="entry name" value="Thioredoxin-like_sf"/>
</dbReference>